<name>A0A2T9Z4A9_9FUNG</name>
<evidence type="ECO:0000313" key="4">
    <source>
        <dbReference type="Proteomes" id="UP000245609"/>
    </source>
</evidence>
<dbReference type="PANTHER" id="PTHR31560">
    <property type="entry name" value="UPF0652 PROTEIN C16A11.03C-RELATED"/>
    <property type="match status" value="1"/>
</dbReference>
<dbReference type="InterPro" id="IPR057668">
    <property type="entry name" value="E2_Ub-conjug_enz_C"/>
</dbReference>
<dbReference type="EMBL" id="MBFS01002267">
    <property type="protein sequence ID" value="PVU99445.1"/>
    <property type="molecule type" value="Genomic_DNA"/>
</dbReference>
<feature type="domain" description="Non-canonical E2 ubiquitin-conjugating enzyme C-terminal" evidence="2">
    <location>
        <begin position="374"/>
        <end position="452"/>
    </location>
</feature>
<comment type="caution">
    <text evidence="3">The sequence shown here is derived from an EMBL/GenBank/DDBJ whole genome shotgun (WGS) entry which is preliminary data.</text>
</comment>
<feature type="compositionally biased region" description="Basic and acidic residues" evidence="1">
    <location>
        <begin position="278"/>
        <end position="295"/>
    </location>
</feature>
<dbReference type="InterPro" id="IPR018553">
    <property type="entry name" value="E2_Ub-conjug_enz"/>
</dbReference>
<evidence type="ECO:0000313" key="3">
    <source>
        <dbReference type="EMBL" id="PVU99445.1"/>
    </source>
</evidence>
<gene>
    <name evidence="3" type="ORF">BB560_005497</name>
</gene>
<accession>A0A2T9Z4A9</accession>
<feature type="domain" description="Non-canonical E2 ubiquitin-conjugating enzyme C-terminal" evidence="2">
    <location>
        <begin position="1"/>
        <end position="282"/>
    </location>
</feature>
<dbReference type="AlphaFoldDB" id="A0A2T9Z4A9"/>
<feature type="region of interest" description="Disordered" evidence="1">
    <location>
        <begin position="269"/>
        <end position="329"/>
    </location>
</feature>
<evidence type="ECO:0000256" key="1">
    <source>
        <dbReference type="SAM" id="MobiDB-lite"/>
    </source>
</evidence>
<keyword evidence="4" id="KW-1185">Reference proteome</keyword>
<reference evidence="3 4" key="1">
    <citation type="journal article" date="2018" name="MBio">
        <title>Comparative Genomics Reveals the Core Gene Toolbox for the Fungus-Insect Symbiosis.</title>
        <authorList>
            <person name="Wang Y."/>
            <person name="Stata M."/>
            <person name="Wang W."/>
            <person name="Stajich J.E."/>
            <person name="White M.M."/>
            <person name="Moncalvo J.M."/>
        </authorList>
    </citation>
    <scope>NUCLEOTIDE SEQUENCE [LARGE SCALE GENOMIC DNA]</scope>
    <source>
        <strain evidence="3 4">SC-DP-2</strain>
    </source>
</reference>
<sequence length="456" mass="51367">DSVAPEVQQILGFNLVIPVKTVYDVLESYGAEHVLEDRLIAVATQEIIAEGRPRAQVQNQIKLKERAIEYLSKNYCTPSCSVELIRQCLYSIGDNHAFLRHYRDPCDKMISFLTLDFDPNVIESDELSLSINSGYSGSRLSHSHANQYYYVFQTLTLWRDILHEFYYLWSMSDADLLSPKNYYKLRDTGQGLNRIQSAPKVSRAIHTLLQNTQKKMQRWIGSSVIHLGDKNVPNAFMFIDKYNQIATLLNPIVRCIEYINEINASTQSSSSAISESIRNSKELSDTDSLDIEKSPPDLPSHFSSANNQSTALNSKDSVQTTSGSATPKSRFQSVFSGKFSINPFDLLSNERSKRRNRNNSGDNDSGNKFGNIDRSAIRAYIDYAFGSPVALRKLILADFFKHGFDGSGADNFFDAGSCIDGRLTSAWNWCSMIEKKSYFPVFLLSGFVGFNGEPDR</sequence>
<evidence type="ECO:0000259" key="2">
    <source>
        <dbReference type="Pfam" id="PF09418"/>
    </source>
</evidence>
<organism evidence="3 4">
    <name type="scientific">Smittium megazygosporum</name>
    <dbReference type="NCBI Taxonomy" id="133381"/>
    <lineage>
        <taxon>Eukaryota</taxon>
        <taxon>Fungi</taxon>
        <taxon>Fungi incertae sedis</taxon>
        <taxon>Zoopagomycota</taxon>
        <taxon>Kickxellomycotina</taxon>
        <taxon>Harpellomycetes</taxon>
        <taxon>Harpellales</taxon>
        <taxon>Legeriomycetaceae</taxon>
        <taxon>Smittium</taxon>
    </lineage>
</organism>
<protein>
    <recommendedName>
        <fullName evidence="2">Non-canonical E2 ubiquitin-conjugating enzyme C-terminal domain-containing protein</fullName>
    </recommendedName>
</protein>
<dbReference type="PANTHER" id="PTHR31560:SF0">
    <property type="entry name" value="UPF0652 PROTEIN C22H10.08"/>
    <property type="match status" value="1"/>
</dbReference>
<dbReference type="Pfam" id="PF09418">
    <property type="entry name" value="DUF2009"/>
    <property type="match status" value="2"/>
</dbReference>
<feature type="compositionally biased region" description="Polar residues" evidence="1">
    <location>
        <begin position="301"/>
        <end position="329"/>
    </location>
</feature>
<dbReference type="OrthoDB" id="406045at2759"/>
<feature type="non-terminal residue" evidence="3">
    <location>
        <position position="1"/>
    </location>
</feature>
<dbReference type="Proteomes" id="UP000245609">
    <property type="component" value="Unassembled WGS sequence"/>
</dbReference>
<proteinExistence type="predicted"/>